<dbReference type="PANTHER" id="PTHR45641:SF19">
    <property type="entry name" value="NEPHROCYSTIN-3"/>
    <property type="match status" value="1"/>
</dbReference>
<dbReference type="PROSITE" id="PS50005">
    <property type="entry name" value="TPR"/>
    <property type="match status" value="3"/>
</dbReference>
<dbReference type="EMBL" id="CAJNOL010003032">
    <property type="protein sequence ID" value="CAF1542835.1"/>
    <property type="molecule type" value="Genomic_DNA"/>
</dbReference>
<comment type="similarity">
    <text evidence="4">Belongs to the kinesin light chain family.</text>
</comment>
<evidence type="ECO:0000313" key="8">
    <source>
        <dbReference type="Proteomes" id="UP000663870"/>
    </source>
</evidence>
<dbReference type="Gene3D" id="1.25.40.10">
    <property type="entry name" value="Tetratricopeptide repeat domain"/>
    <property type="match status" value="1"/>
</dbReference>
<dbReference type="PROSITE" id="PS50293">
    <property type="entry name" value="TPR_REGION"/>
    <property type="match status" value="2"/>
</dbReference>
<gene>
    <name evidence="6" type="ORF">JXQ802_LOCUS43073</name>
    <name evidence="5" type="ORF">PYM288_LOCUS27981</name>
</gene>
<dbReference type="InterPro" id="IPR019734">
    <property type="entry name" value="TPR_rpt"/>
</dbReference>
<reference evidence="5" key="1">
    <citation type="submission" date="2021-02" db="EMBL/GenBank/DDBJ databases">
        <authorList>
            <person name="Nowell W R."/>
        </authorList>
    </citation>
    <scope>NUCLEOTIDE SEQUENCE</scope>
</reference>
<keyword evidence="4" id="KW-0206">Cytoskeleton</keyword>
<keyword evidence="4" id="KW-0505">Motor protein</keyword>
<protein>
    <recommendedName>
        <fullName evidence="4">Kinesin light chain</fullName>
    </recommendedName>
</protein>
<comment type="subcellular location">
    <subcellularLocation>
        <location evidence="4">Cytoplasm</location>
        <location evidence="4">Cytoskeleton</location>
    </subcellularLocation>
</comment>
<keyword evidence="4" id="KW-0493">Microtubule</keyword>
<evidence type="ECO:0000256" key="2">
    <source>
        <dbReference type="ARBA" id="ARBA00022803"/>
    </source>
</evidence>
<keyword evidence="2 3" id="KW-0802">TPR repeat</keyword>
<dbReference type="InterPro" id="IPR011990">
    <property type="entry name" value="TPR-like_helical_dom_sf"/>
</dbReference>
<sequence length="312" mass="35952">MGEYSKALSSYERSLEIQKIALPPNHPDLASSYNNIGNVYDEMGEYSKALSSYERALDIDKKVLPPNHPDLAMDYNDIGLVYNNMGEYSKALSSHERSLEIRKIALPPNHPDLASSYNNIGMVYDNMGEYSKALTYYEKAQDIWKKSLPSNHPHNALVKIQILIIGYLKLNIKKFRSSSRKSQRSITRTRNIGTNEQHLSIKNGKDSSIISNTNKDTKVNFERLLSTTLFSIKSVRHLIILNQRSMYKRVFIELDLLVQLLLIHHFLTHIIYQLEMIEETMPDYDISSHFIYSIAKFLVMLSHDTLHSKQVI</sequence>
<dbReference type="PRINTS" id="PR00381">
    <property type="entry name" value="KINESINLIGHT"/>
</dbReference>
<evidence type="ECO:0000256" key="3">
    <source>
        <dbReference type="PROSITE-ProRule" id="PRU00339"/>
    </source>
</evidence>
<comment type="subunit">
    <text evidence="4">Oligomeric complex composed of two heavy chains and two light chains.</text>
</comment>
<keyword evidence="4" id="KW-0963">Cytoplasm</keyword>
<name>A0A815AWZ1_9BILA</name>
<evidence type="ECO:0000313" key="6">
    <source>
        <dbReference type="EMBL" id="CAF1542835.1"/>
    </source>
</evidence>
<dbReference type="EMBL" id="CAJNOH010001957">
    <property type="protein sequence ID" value="CAF1263091.1"/>
    <property type="molecule type" value="Genomic_DNA"/>
</dbReference>
<dbReference type="AlphaFoldDB" id="A0A815AWZ1"/>
<comment type="caution">
    <text evidence="5">The sequence shown here is derived from an EMBL/GenBank/DDBJ whole genome shotgun (WGS) entry which is preliminary data.</text>
</comment>
<dbReference type="GO" id="GO:0005871">
    <property type="term" value="C:kinesin complex"/>
    <property type="evidence" value="ECO:0007669"/>
    <property type="project" value="UniProtKB-UniRule"/>
</dbReference>
<accession>A0A815AWZ1</accession>
<dbReference type="PANTHER" id="PTHR45641">
    <property type="entry name" value="TETRATRICOPEPTIDE REPEAT PROTEIN (AFU_ORTHOLOGUE AFUA_6G03870)"/>
    <property type="match status" value="1"/>
</dbReference>
<dbReference type="GO" id="GO:0005874">
    <property type="term" value="C:microtubule"/>
    <property type="evidence" value="ECO:0007669"/>
    <property type="project" value="UniProtKB-UniRule"/>
</dbReference>
<keyword evidence="1" id="KW-0677">Repeat</keyword>
<dbReference type="SMART" id="SM00028">
    <property type="entry name" value="TPR"/>
    <property type="match status" value="3"/>
</dbReference>
<feature type="repeat" description="TPR" evidence="3">
    <location>
        <begin position="30"/>
        <end position="63"/>
    </location>
</feature>
<evidence type="ECO:0000313" key="5">
    <source>
        <dbReference type="EMBL" id="CAF1263091.1"/>
    </source>
</evidence>
<dbReference type="Proteomes" id="UP000663854">
    <property type="component" value="Unassembled WGS sequence"/>
</dbReference>
<dbReference type="Proteomes" id="UP000663870">
    <property type="component" value="Unassembled WGS sequence"/>
</dbReference>
<keyword evidence="8" id="KW-1185">Reference proteome</keyword>
<dbReference type="Pfam" id="PF13424">
    <property type="entry name" value="TPR_12"/>
    <property type="match status" value="2"/>
</dbReference>
<proteinExistence type="inferred from homology"/>
<feature type="repeat" description="TPR" evidence="3">
    <location>
        <begin position="72"/>
        <end position="105"/>
    </location>
</feature>
<organism evidence="5 7">
    <name type="scientific">Rotaria sordida</name>
    <dbReference type="NCBI Taxonomy" id="392033"/>
    <lineage>
        <taxon>Eukaryota</taxon>
        <taxon>Metazoa</taxon>
        <taxon>Spiralia</taxon>
        <taxon>Gnathifera</taxon>
        <taxon>Rotifera</taxon>
        <taxon>Eurotatoria</taxon>
        <taxon>Bdelloidea</taxon>
        <taxon>Philodinida</taxon>
        <taxon>Philodinidae</taxon>
        <taxon>Rotaria</taxon>
    </lineage>
</organism>
<evidence type="ECO:0000313" key="7">
    <source>
        <dbReference type="Proteomes" id="UP000663854"/>
    </source>
</evidence>
<comment type="function">
    <text evidence="4">Kinesin is a microtubule-associated force-producing protein that play a role in organelle transport.</text>
</comment>
<evidence type="ECO:0000256" key="1">
    <source>
        <dbReference type="ARBA" id="ARBA00022737"/>
    </source>
</evidence>
<feature type="repeat" description="TPR" evidence="3">
    <location>
        <begin position="114"/>
        <end position="147"/>
    </location>
</feature>
<evidence type="ECO:0000256" key="4">
    <source>
        <dbReference type="RuleBase" id="RU367020"/>
    </source>
</evidence>
<dbReference type="SUPFAM" id="SSF48452">
    <property type="entry name" value="TPR-like"/>
    <property type="match status" value="1"/>
</dbReference>